<dbReference type="EMBL" id="JACCCZ010000001">
    <property type="protein sequence ID" value="NYG04641.1"/>
    <property type="molecule type" value="Genomic_DNA"/>
</dbReference>
<comment type="caution">
    <text evidence="3">The sequence shown here is derived from an EMBL/GenBank/DDBJ whole genome shotgun (WGS) entry which is preliminary data.</text>
</comment>
<gene>
    <name evidence="3" type="ORF">HDA37_004926</name>
</gene>
<dbReference type="GeneID" id="98054590"/>
<dbReference type="AlphaFoldDB" id="A0A852WBF5"/>
<feature type="transmembrane region" description="Helical" evidence="1">
    <location>
        <begin position="156"/>
        <end position="179"/>
    </location>
</feature>
<dbReference type="InterPro" id="IPR052529">
    <property type="entry name" value="Bact_Transport_Assoc"/>
</dbReference>
<name>A0A852WBF5_PSEA5</name>
<dbReference type="Proteomes" id="UP000549695">
    <property type="component" value="Unassembled WGS sequence"/>
</dbReference>
<keyword evidence="1" id="KW-1133">Transmembrane helix</keyword>
<keyword evidence="4" id="KW-1185">Reference proteome</keyword>
<protein>
    <submittedName>
        <fullName evidence="3">Membrane protein YeiB</fullName>
    </submittedName>
</protein>
<evidence type="ECO:0000313" key="3">
    <source>
        <dbReference type="EMBL" id="NYG04641.1"/>
    </source>
</evidence>
<dbReference type="PANTHER" id="PTHR30590:SF2">
    <property type="entry name" value="INNER MEMBRANE PROTEIN"/>
    <property type="match status" value="1"/>
</dbReference>
<evidence type="ECO:0000259" key="2">
    <source>
        <dbReference type="Pfam" id="PF04235"/>
    </source>
</evidence>
<feature type="transmembrane region" description="Helical" evidence="1">
    <location>
        <begin position="215"/>
        <end position="240"/>
    </location>
</feature>
<organism evidence="3 4">
    <name type="scientific">Pseudonocardia alni</name>
    <name type="common">Amycolata alni</name>
    <dbReference type="NCBI Taxonomy" id="33907"/>
    <lineage>
        <taxon>Bacteria</taxon>
        <taxon>Bacillati</taxon>
        <taxon>Actinomycetota</taxon>
        <taxon>Actinomycetes</taxon>
        <taxon>Pseudonocardiales</taxon>
        <taxon>Pseudonocardiaceae</taxon>
        <taxon>Pseudonocardia</taxon>
    </lineage>
</organism>
<feature type="transmembrane region" description="Helical" evidence="1">
    <location>
        <begin position="342"/>
        <end position="363"/>
    </location>
</feature>
<proteinExistence type="predicted"/>
<feature type="transmembrane region" description="Helical" evidence="1">
    <location>
        <begin position="369"/>
        <end position="387"/>
    </location>
</feature>
<feature type="transmembrane region" description="Helical" evidence="1">
    <location>
        <begin position="134"/>
        <end position="149"/>
    </location>
</feature>
<dbReference type="PANTHER" id="PTHR30590">
    <property type="entry name" value="INNER MEMBRANE PROTEIN"/>
    <property type="match status" value="1"/>
</dbReference>
<keyword evidence="1" id="KW-0472">Membrane</keyword>
<dbReference type="InterPro" id="IPR007349">
    <property type="entry name" value="DUF418"/>
</dbReference>
<keyword evidence="1" id="KW-0812">Transmembrane</keyword>
<feature type="transmembrane region" description="Helical" evidence="1">
    <location>
        <begin position="256"/>
        <end position="277"/>
    </location>
</feature>
<evidence type="ECO:0000313" key="4">
    <source>
        <dbReference type="Proteomes" id="UP000549695"/>
    </source>
</evidence>
<accession>A0A852WBF5</accession>
<sequence>MTAGQPGPQPVGPLGTAERAPAPDLARGAMLLLIALANTPFYLYGRAHSEAGFHPVDGSPVDRVVQAALIIGVDMRVYPMFAFLFGYGLAVIRRRQAEAGVPDARAFAVLRRRNLWLIAFGLVHALLLWGGDVLGAYGLCGLVLTWLFLRRSDRTLLVWSALGTVVLTAFAAFSLYGAWAVVVEGVPVQGGGLPAFVTASASATDPLTAALDRMLLWPFIVLGQGLFGVAVPVAMLLGVWAARRRVLERPAEHRRLLWPAAVVGVAVGWLGGLPHALAHVGVLPELGTVVWAFTAVQMVTGLVCGIGYVAVFGLLAARLEGRPPGRAASAVTALGRRSMTGYLGQSVLCAPVLAAWGLGVGGLLGSAGMAVYAVGVWTVTVAVAVALERAGRTGPAEQLLRRLVYRPGR</sequence>
<feature type="transmembrane region" description="Helical" evidence="1">
    <location>
        <begin position="289"/>
        <end position="316"/>
    </location>
</feature>
<dbReference type="Pfam" id="PF04235">
    <property type="entry name" value="DUF418"/>
    <property type="match status" value="1"/>
</dbReference>
<reference evidence="3 4" key="1">
    <citation type="submission" date="2020-07" db="EMBL/GenBank/DDBJ databases">
        <title>Sequencing the genomes of 1000 actinobacteria strains.</title>
        <authorList>
            <person name="Klenk H.-P."/>
        </authorList>
    </citation>
    <scope>NUCLEOTIDE SEQUENCE [LARGE SCALE GENOMIC DNA]</scope>
    <source>
        <strain evidence="3 4">DSM 44749</strain>
    </source>
</reference>
<evidence type="ECO:0000256" key="1">
    <source>
        <dbReference type="SAM" id="Phobius"/>
    </source>
</evidence>
<feature type="domain" description="DUF418" evidence="2">
    <location>
        <begin position="241"/>
        <end position="406"/>
    </location>
</feature>
<dbReference type="RefSeq" id="WP_312888927.1">
    <property type="nucleotide sequence ID" value="NZ_BAAAJZ010000007.1"/>
</dbReference>